<protein>
    <submittedName>
        <fullName evidence="1">Uncharacterized protein</fullName>
    </submittedName>
</protein>
<evidence type="ECO:0000313" key="1">
    <source>
        <dbReference type="EMBL" id="OWY91473.1"/>
    </source>
</evidence>
<dbReference type="OrthoDB" id="145346at2759"/>
<gene>
    <name evidence="1" type="ORF">PHMEG_00039937</name>
</gene>
<accession>A0A225UEU3</accession>
<reference evidence="2" key="1">
    <citation type="submission" date="2017-03" db="EMBL/GenBank/DDBJ databases">
        <title>Phytopthora megakarya and P. palmivora, two closely related causual agents of cacao black pod achieved similar genome size and gene model numbers by different mechanisms.</title>
        <authorList>
            <person name="Ali S."/>
            <person name="Shao J."/>
            <person name="Larry D.J."/>
            <person name="Kronmiller B."/>
            <person name="Shen D."/>
            <person name="Strem M.D."/>
            <person name="Melnick R.L."/>
            <person name="Guiltinan M.J."/>
            <person name="Tyler B.M."/>
            <person name="Meinhardt L.W."/>
            <person name="Bailey B.A."/>
        </authorList>
    </citation>
    <scope>NUCLEOTIDE SEQUENCE [LARGE SCALE GENOMIC DNA]</scope>
    <source>
        <strain evidence="2">zdho120</strain>
    </source>
</reference>
<dbReference type="Proteomes" id="UP000198211">
    <property type="component" value="Unassembled WGS sequence"/>
</dbReference>
<name>A0A225UEU3_9STRA</name>
<evidence type="ECO:0000313" key="2">
    <source>
        <dbReference type="Proteomes" id="UP000198211"/>
    </source>
</evidence>
<proteinExistence type="predicted"/>
<sequence length="139" mass="16647">MICYFAYYYTGAGDSAKYTLFLAVKDGRWLSRDDPDVQKLVKGKVPGRLLKVLDDRNVLSNFVNLQRPLSDFNFPDRFDNNYHVLVEVHHRRRYYERLRRREDAMRVLRRRESARLRRIAEERRIGLLSCIPLRCNPLS</sequence>
<comment type="caution">
    <text evidence="1">The sequence shown here is derived from an EMBL/GenBank/DDBJ whole genome shotgun (WGS) entry which is preliminary data.</text>
</comment>
<organism evidence="1 2">
    <name type="scientific">Phytophthora megakarya</name>
    <dbReference type="NCBI Taxonomy" id="4795"/>
    <lineage>
        <taxon>Eukaryota</taxon>
        <taxon>Sar</taxon>
        <taxon>Stramenopiles</taxon>
        <taxon>Oomycota</taxon>
        <taxon>Peronosporomycetes</taxon>
        <taxon>Peronosporales</taxon>
        <taxon>Peronosporaceae</taxon>
        <taxon>Phytophthora</taxon>
    </lineage>
</organism>
<dbReference type="EMBL" id="NBNE01020173">
    <property type="protein sequence ID" value="OWY91473.1"/>
    <property type="molecule type" value="Genomic_DNA"/>
</dbReference>
<keyword evidence="2" id="KW-1185">Reference proteome</keyword>
<dbReference type="AlphaFoldDB" id="A0A225UEU3"/>